<gene>
    <name evidence="2" type="ORF">SDC9_169117</name>
</gene>
<feature type="domain" description="Response regulatory" evidence="1">
    <location>
        <begin position="1"/>
        <end position="44"/>
    </location>
</feature>
<dbReference type="AlphaFoldDB" id="A0A645G4A6"/>
<accession>A0A645G4A6</accession>
<comment type="caution">
    <text evidence="2">The sequence shown here is derived from an EMBL/GenBank/DDBJ whole genome shotgun (WGS) entry which is preliminary data.</text>
</comment>
<dbReference type="SUPFAM" id="SSF52172">
    <property type="entry name" value="CheY-like"/>
    <property type="match status" value="1"/>
</dbReference>
<proteinExistence type="predicted"/>
<name>A0A645G4A6_9ZZZZ</name>
<dbReference type="Gene3D" id="3.30.565.10">
    <property type="entry name" value="Histidine kinase-like ATPase, C-terminal domain"/>
    <property type="match status" value="1"/>
</dbReference>
<protein>
    <recommendedName>
        <fullName evidence="1">Response regulatory domain-containing protein</fullName>
    </recommendedName>
</protein>
<evidence type="ECO:0000313" key="2">
    <source>
        <dbReference type="EMBL" id="MPN21737.1"/>
    </source>
</evidence>
<dbReference type="CDD" id="cd16936">
    <property type="entry name" value="HATPase_RsbW-like"/>
    <property type="match status" value="1"/>
</dbReference>
<dbReference type="EMBL" id="VSSQ01069790">
    <property type="protein sequence ID" value="MPN21737.1"/>
    <property type="molecule type" value="Genomic_DNA"/>
</dbReference>
<dbReference type="Gene3D" id="3.40.50.2300">
    <property type="match status" value="1"/>
</dbReference>
<dbReference type="InterPro" id="IPR036890">
    <property type="entry name" value="HATPase_C_sf"/>
</dbReference>
<organism evidence="2">
    <name type="scientific">bioreactor metagenome</name>
    <dbReference type="NCBI Taxonomy" id="1076179"/>
    <lineage>
        <taxon>unclassified sequences</taxon>
        <taxon>metagenomes</taxon>
        <taxon>ecological metagenomes</taxon>
    </lineage>
</organism>
<sequence>MPVIMQTAASAPEQVREGLEAGAYYYLTKPYAPEALISIVRAALEDRRARVSLRTLAAHIEEAQKLLICAEYGFSTLEEISCLVPVLAGICPEPDRVAPGLSDLMVNAVEHGNLGISYREKSLLKWDGDWEGEIRKRLAQPEFRERRASVRIERTASAISFRIADQGRGFDWRKFLDFDPERVFDPNGRGIAMARMTSFSRLRYEGCGNVVVATVDLPAAA</sequence>
<dbReference type="InterPro" id="IPR001789">
    <property type="entry name" value="Sig_transdc_resp-reg_receiver"/>
</dbReference>
<evidence type="ECO:0000259" key="1">
    <source>
        <dbReference type="PROSITE" id="PS50110"/>
    </source>
</evidence>
<dbReference type="PROSITE" id="PS50110">
    <property type="entry name" value="RESPONSE_REGULATORY"/>
    <property type="match status" value="1"/>
</dbReference>
<dbReference type="InterPro" id="IPR011006">
    <property type="entry name" value="CheY-like_superfamily"/>
</dbReference>
<reference evidence="2" key="1">
    <citation type="submission" date="2019-08" db="EMBL/GenBank/DDBJ databases">
        <authorList>
            <person name="Kucharzyk K."/>
            <person name="Murdoch R.W."/>
            <person name="Higgins S."/>
            <person name="Loffler F."/>
        </authorList>
    </citation>
    <scope>NUCLEOTIDE SEQUENCE</scope>
</reference>
<dbReference type="GO" id="GO:0000160">
    <property type="term" value="P:phosphorelay signal transduction system"/>
    <property type="evidence" value="ECO:0007669"/>
    <property type="project" value="InterPro"/>
</dbReference>